<gene>
    <name evidence="2" type="ORF">METZ01_LOCUS117125</name>
</gene>
<feature type="non-terminal residue" evidence="2">
    <location>
        <position position="82"/>
    </location>
</feature>
<keyword evidence="1" id="KW-0808">Transferase</keyword>
<dbReference type="SUPFAM" id="SSF89796">
    <property type="entry name" value="CoA-transferase family III (CaiB/BaiF)"/>
    <property type="match status" value="1"/>
</dbReference>
<evidence type="ECO:0000256" key="1">
    <source>
        <dbReference type="ARBA" id="ARBA00022679"/>
    </source>
</evidence>
<dbReference type="GO" id="GO:0008410">
    <property type="term" value="F:CoA-transferase activity"/>
    <property type="evidence" value="ECO:0007669"/>
    <property type="project" value="TreeGrafter"/>
</dbReference>
<dbReference type="EMBL" id="UINC01015227">
    <property type="protein sequence ID" value="SVA64271.1"/>
    <property type="molecule type" value="Genomic_DNA"/>
</dbReference>
<proteinExistence type="predicted"/>
<dbReference type="Pfam" id="PF02515">
    <property type="entry name" value="CoA_transf_3"/>
    <property type="match status" value="1"/>
</dbReference>
<dbReference type="InterPro" id="IPR003673">
    <property type="entry name" value="CoA-Trfase_fam_III"/>
</dbReference>
<evidence type="ECO:0000313" key="2">
    <source>
        <dbReference type="EMBL" id="SVA64271.1"/>
    </source>
</evidence>
<reference evidence="2" key="1">
    <citation type="submission" date="2018-05" db="EMBL/GenBank/DDBJ databases">
        <authorList>
            <person name="Lanie J.A."/>
            <person name="Ng W.-L."/>
            <person name="Kazmierczak K.M."/>
            <person name="Andrzejewski T.M."/>
            <person name="Davidsen T.M."/>
            <person name="Wayne K.J."/>
            <person name="Tettelin H."/>
            <person name="Glass J.I."/>
            <person name="Rusch D."/>
            <person name="Podicherti R."/>
            <person name="Tsui H.-C.T."/>
            <person name="Winkler M.E."/>
        </authorList>
    </citation>
    <scope>NUCLEOTIDE SEQUENCE</scope>
</reference>
<dbReference type="PANTHER" id="PTHR48207:SF3">
    <property type="entry name" value="SUCCINATE--HYDROXYMETHYLGLUTARATE COA-TRANSFERASE"/>
    <property type="match status" value="1"/>
</dbReference>
<dbReference type="PANTHER" id="PTHR48207">
    <property type="entry name" value="SUCCINATE--HYDROXYMETHYLGLUTARATE COA-TRANSFERASE"/>
    <property type="match status" value="1"/>
</dbReference>
<accession>A0A381XIH4</accession>
<dbReference type="AlphaFoldDB" id="A0A381XIH4"/>
<evidence type="ECO:0008006" key="3">
    <source>
        <dbReference type="Google" id="ProtNLM"/>
    </source>
</evidence>
<dbReference type="Gene3D" id="3.40.50.10540">
    <property type="entry name" value="Crotonobetainyl-coa:carnitine coa-transferase, domain 1"/>
    <property type="match status" value="1"/>
</dbReference>
<sequence length="82" mass="9120">MEKALEGIRILDLTQYEAGPSCTQVLGWLGADVIKVEQPGKGDPGRSVQLSDTNKTSPYFLNFNSNKRSVTLDLKDDKHREV</sequence>
<name>A0A381XIH4_9ZZZZ</name>
<organism evidence="2">
    <name type="scientific">marine metagenome</name>
    <dbReference type="NCBI Taxonomy" id="408172"/>
    <lineage>
        <taxon>unclassified sequences</taxon>
        <taxon>metagenomes</taxon>
        <taxon>ecological metagenomes</taxon>
    </lineage>
</organism>
<dbReference type="InterPro" id="IPR050483">
    <property type="entry name" value="CoA-transferase_III_domain"/>
</dbReference>
<dbReference type="InterPro" id="IPR023606">
    <property type="entry name" value="CoA-Trfase_III_dom_1_sf"/>
</dbReference>
<protein>
    <recommendedName>
        <fullName evidence="3">Formyl-CoA transferase</fullName>
    </recommendedName>
</protein>